<evidence type="ECO:0000256" key="6">
    <source>
        <dbReference type="RuleBase" id="RU366025"/>
    </source>
</evidence>
<dbReference type="PROSITE" id="PS50053">
    <property type="entry name" value="UBIQUITIN_2"/>
    <property type="match status" value="1"/>
</dbReference>
<dbReference type="AlphaFoldDB" id="A0AA38LS80"/>
<accession>A0AA38LS80</accession>
<dbReference type="EC" id="3.4.19.12" evidence="6"/>
<keyword evidence="4 6" id="KW-0378">Hydrolase</keyword>
<dbReference type="PROSITE" id="PS00972">
    <property type="entry name" value="USP_1"/>
    <property type="match status" value="1"/>
</dbReference>
<dbReference type="PANTHER" id="PTHR43982">
    <property type="entry name" value="UBIQUITIN CARBOXYL-TERMINAL HYDROLASE"/>
    <property type="match status" value="1"/>
</dbReference>
<dbReference type="PANTHER" id="PTHR43982:SF1">
    <property type="entry name" value="UBIQUITIN CARBOXYL-TERMINAL HYDROLASE 14"/>
    <property type="match status" value="1"/>
</dbReference>
<dbReference type="InterPro" id="IPR028889">
    <property type="entry name" value="USP"/>
</dbReference>
<evidence type="ECO:0000259" key="8">
    <source>
        <dbReference type="PROSITE" id="PS50235"/>
    </source>
</evidence>
<evidence type="ECO:0000256" key="2">
    <source>
        <dbReference type="ARBA" id="ARBA00022670"/>
    </source>
</evidence>
<keyword evidence="10" id="KW-1185">Reference proteome</keyword>
<feature type="domain" description="Ubiquitin-like" evidence="7">
    <location>
        <begin position="1"/>
        <end position="69"/>
    </location>
</feature>
<dbReference type="InterPro" id="IPR029071">
    <property type="entry name" value="Ubiquitin-like_domsf"/>
</dbReference>
<evidence type="ECO:0000256" key="1">
    <source>
        <dbReference type="ARBA" id="ARBA00000707"/>
    </source>
</evidence>
<dbReference type="Gene3D" id="3.10.20.90">
    <property type="entry name" value="Phosphatidylinositol 3-kinase Catalytic Subunit, Chain A, domain 1"/>
    <property type="match status" value="1"/>
</dbReference>
<organism evidence="9 10">
    <name type="scientific">Dioszegia hungarica</name>
    <dbReference type="NCBI Taxonomy" id="4972"/>
    <lineage>
        <taxon>Eukaryota</taxon>
        <taxon>Fungi</taxon>
        <taxon>Dikarya</taxon>
        <taxon>Basidiomycota</taxon>
        <taxon>Agaricomycotina</taxon>
        <taxon>Tremellomycetes</taxon>
        <taxon>Tremellales</taxon>
        <taxon>Bulleribasidiaceae</taxon>
        <taxon>Dioszegia</taxon>
    </lineage>
</organism>
<dbReference type="Proteomes" id="UP001164286">
    <property type="component" value="Unassembled WGS sequence"/>
</dbReference>
<dbReference type="GO" id="GO:0043161">
    <property type="term" value="P:proteasome-mediated ubiquitin-dependent protein catabolic process"/>
    <property type="evidence" value="ECO:0007669"/>
    <property type="project" value="InterPro"/>
</dbReference>
<dbReference type="SUPFAM" id="SSF54236">
    <property type="entry name" value="Ubiquitin-like"/>
    <property type="match status" value="1"/>
</dbReference>
<dbReference type="InterPro" id="IPR018200">
    <property type="entry name" value="USP_CS"/>
</dbReference>
<evidence type="ECO:0000313" key="9">
    <source>
        <dbReference type="EMBL" id="KAI9635502.1"/>
    </source>
</evidence>
<dbReference type="GO" id="GO:0004843">
    <property type="term" value="F:cysteine-type deubiquitinase activity"/>
    <property type="evidence" value="ECO:0007669"/>
    <property type="project" value="UniProtKB-UniRule"/>
</dbReference>
<dbReference type="Pfam" id="PF00240">
    <property type="entry name" value="ubiquitin"/>
    <property type="match status" value="1"/>
</dbReference>
<comment type="similarity">
    <text evidence="6">Belongs to the peptidase C19 family.</text>
</comment>
<reference evidence="9" key="1">
    <citation type="journal article" date="2022" name="G3 (Bethesda)">
        <title>High quality genome of the basidiomycete yeast Dioszegia hungarica PDD-24b-2 isolated from cloud water.</title>
        <authorList>
            <person name="Jarrige D."/>
            <person name="Haridas S."/>
            <person name="Bleykasten-Grosshans C."/>
            <person name="Joly M."/>
            <person name="Nadalig T."/>
            <person name="Sancelme M."/>
            <person name="Vuilleumier S."/>
            <person name="Grigoriev I.V."/>
            <person name="Amato P."/>
            <person name="Bringel F."/>
        </authorList>
    </citation>
    <scope>NUCLEOTIDE SEQUENCE</scope>
    <source>
        <strain evidence="9">PDD-24b-2</strain>
    </source>
</reference>
<dbReference type="GO" id="GO:0070628">
    <property type="term" value="F:proteasome binding"/>
    <property type="evidence" value="ECO:0007669"/>
    <property type="project" value="TreeGrafter"/>
</dbReference>
<name>A0AA38LS80_9TREE</name>
<protein>
    <recommendedName>
        <fullName evidence="6">Ubiquitin carboxyl-terminal hydrolase</fullName>
        <ecNumber evidence="6">3.4.19.12</ecNumber>
    </recommendedName>
</protein>
<evidence type="ECO:0000313" key="10">
    <source>
        <dbReference type="Proteomes" id="UP001164286"/>
    </source>
</evidence>
<evidence type="ECO:0000256" key="5">
    <source>
        <dbReference type="ARBA" id="ARBA00022807"/>
    </source>
</evidence>
<dbReference type="PROSITE" id="PS50235">
    <property type="entry name" value="USP_3"/>
    <property type="match status" value="1"/>
</dbReference>
<dbReference type="GeneID" id="77732026"/>
<keyword evidence="3 6" id="KW-0833">Ubl conjugation pathway</keyword>
<dbReference type="EMBL" id="JAKWFO010000005">
    <property type="protein sequence ID" value="KAI9635502.1"/>
    <property type="molecule type" value="Genomic_DNA"/>
</dbReference>
<evidence type="ECO:0000256" key="3">
    <source>
        <dbReference type="ARBA" id="ARBA00022786"/>
    </source>
</evidence>
<dbReference type="InterPro" id="IPR001394">
    <property type="entry name" value="Peptidase_C19_UCH"/>
</dbReference>
<dbReference type="RefSeq" id="XP_052945279.1">
    <property type="nucleotide sequence ID" value="XM_053092821.1"/>
</dbReference>
<keyword evidence="2 6" id="KW-0645">Protease</keyword>
<sequence>MRVQVKHTGNLYAINVDVSRSATDFKQAIYQATGVPIERMKIMLKGGMLKDSANLSSFDWKEDQIVTVVGSAGPIPQAPAIPAQFLEDMDSITSAQGLSDPVGLYNLGQTCYLNSTMQMLRSIPQIPAALDGALKNPTSAEGRLTSSVKGTLRSMSKDAVPVLPMDLLSTLRVLAPQFAERDARGQYAQQDADEAWTQIINSLRSSIPGESGSSSFIDGLMGIQLRTSQKCLDNVEETMTERSETVLKLECNISVTTNFLLSGIQESLSQQVEKSSPSLGRSASYLHQSRMAQLPQYLSVHMVRFYWRRDIQKKAKIMRKVKFPLQLDVSDLMTDELQKITRADNIAVKRISAAREDRRRNANKGVIKGNQQDEELELRRQEHEQMASSSAKTEVSGSGIYELCGMVTHKGASADSGHYMGWTRKDEPLAPLNTEMWLKFDDDKVSTVSAVEFAILSSLNPTILHIHNHNSTLPTTNHSQVFTMDAFTATLNISEAPVDAENHRSMWTYGCVVAQSTPVTEAPKDAENHRSMWTYGCVVA</sequence>
<dbReference type="GO" id="GO:0016579">
    <property type="term" value="P:protein deubiquitination"/>
    <property type="evidence" value="ECO:0007669"/>
    <property type="project" value="InterPro"/>
</dbReference>
<comment type="caution">
    <text evidence="9">The sequence shown here is derived from an EMBL/GenBank/DDBJ whole genome shotgun (WGS) entry which is preliminary data.</text>
</comment>
<dbReference type="InterPro" id="IPR038765">
    <property type="entry name" value="Papain-like_cys_pep_sf"/>
</dbReference>
<dbReference type="Pfam" id="PF00443">
    <property type="entry name" value="UCH"/>
    <property type="match status" value="1"/>
</dbReference>
<proteinExistence type="inferred from homology"/>
<comment type="catalytic activity">
    <reaction evidence="1 6">
        <text>Thiol-dependent hydrolysis of ester, thioester, amide, peptide and isopeptide bonds formed by the C-terminal Gly of ubiquitin (a 76-residue protein attached to proteins as an intracellular targeting signal).</text>
        <dbReference type="EC" id="3.4.19.12"/>
    </reaction>
</comment>
<dbReference type="InterPro" id="IPR000626">
    <property type="entry name" value="Ubiquitin-like_dom"/>
</dbReference>
<dbReference type="PROSITE" id="PS00973">
    <property type="entry name" value="USP_2"/>
    <property type="match status" value="1"/>
</dbReference>
<dbReference type="GO" id="GO:0061136">
    <property type="term" value="P:regulation of proteasomal protein catabolic process"/>
    <property type="evidence" value="ECO:0007669"/>
    <property type="project" value="TreeGrafter"/>
</dbReference>
<evidence type="ECO:0000259" key="7">
    <source>
        <dbReference type="PROSITE" id="PS50053"/>
    </source>
</evidence>
<dbReference type="InterPro" id="IPR044635">
    <property type="entry name" value="UBP14-like"/>
</dbReference>
<gene>
    <name evidence="9" type="ORF">MKK02DRAFT_44192</name>
</gene>
<evidence type="ECO:0000256" key="4">
    <source>
        <dbReference type="ARBA" id="ARBA00022801"/>
    </source>
</evidence>
<dbReference type="SUPFAM" id="SSF54001">
    <property type="entry name" value="Cysteine proteinases"/>
    <property type="match status" value="1"/>
</dbReference>
<dbReference type="SMART" id="SM00213">
    <property type="entry name" value="UBQ"/>
    <property type="match status" value="1"/>
</dbReference>
<feature type="domain" description="USP" evidence="8">
    <location>
        <begin position="102"/>
        <end position="469"/>
    </location>
</feature>
<dbReference type="Gene3D" id="3.90.70.10">
    <property type="entry name" value="Cysteine proteinases"/>
    <property type="match status" value="1"/>
</dbReference>
<keyword evidence="5 6" id="KW-0788">Thiol protease</keyword>